<feature type="transmembrane region" description="Helical" evidence="1">
    <location>
        <begin position="62"/>
        <end position="85"/>
    </location>
</feature>
<organism evidence="2 3">
    <name type="scientific">Photorhabdus aegyptia</name>
    <dbReference type="NCBI Taxonomy" id="2805098"/>
    <lineage>
        <taxon>Bacteria</taxon>
        <taxon>Pseudomonadati</taxon>
        <taxon>Pseudomonadota</taxon>
        <taxon>Gammaproteobacteria</taxon>
        <taxon>Enterobacterales</taxon>
        <taxon>Morganellaceae</taxon>
        <taxon>Photorhabdus</taxon>
    </lineage>
</organism>
<dbReference type="PATRIC" id="fig|1393736.3.peg.1586"/>
<keyword evidence="3" id="KW-1185">Reference proteome</keyword>
<evidence type="ECO:0000313" key="2">
    <source>
        <dbReference type="EMBL" id="EYU15834.1"/>
    </source>
</evidence>
<keyword evidence="1" id="KW-0812">Transmembrane</keyword>
<sequence length="102" mass="11670">MLSNSNKVRVCVLNNSLMGGNVFWLLLLMVFFLYLLVFGPAILVVDIFIIRRIIKNGGWGKYKIVFFLIPGVLLMSILIAGVGFFTNMSLLYLCDHSYYYFS</sequence>
<evidence type="ECO:0000313" key="3">
    <source>
        <dbReference type="Proteomes" id="UP000023464"/>
    </source>
</evidence>
<dbReference type="EMBL" id="JFGV01000018">
    <property type="protein sequence ID" value="EYU15834.1"/>
    <property type="molecule type" value="Genomic_DNA"/>
</dbReference>
<dbReference type="AlphaFoldDB" id="A0A022PJY9"/>
<keyword evidence="1" id="KW-0472">Membrane</keyword>
<gene>
    <name evidence="2" type="ORF">BA1DRAFT_01571</name>
</gene>
<comment type="caution">
    <text evidence="2">The sequence shown here is derived from an EMBL/GenBank/DDBJ whole genome shotgun (WGS) entry which is preliminary data.</text>
</comment>
<protein>
    <submittedName>
        <fullName evidence="2">Uncharacterized protein</fullName>
    </submittedName>
</protein>
<feature type="transmembrane region" description="Helical" evidence="1">
    <location>
        <begin position="22"/>
        <end position="50"/>
    </location>
</feature>
<evidence type="ECO:0000256" key="1">
    <source>
        <dbReference type="SAM" id="Phobius"/>
    </source>
</evidence>
<keyword evidence="1" id="KW-1133">Transmembrane helix</keyword>
<accession>A0A022PJY9</accession>
<reference evidence="2 3" key="1">
    <citation type="submission" date="2014-03" db="EMBL/GenBank/DDBJ databases">
        <title>Draft Genome of Photorhabdus luminescens BA1, an Egyptian Isolate.</title>
        <authorList>
            <person name="Ghazal S."/>
            <person name="Hurst S.G.IV."/>
            <person name="Morris K."/>
            <person name="Thomas K."/>
            <person name="Tisa L.S."/>
        </authorList>
    </citation>
    <scope>NUCLEOTIDE SEQUENCE [LARGE SCALE GENOMIC DNA]</scope>
    <source>
        <strain evidence="2 3">BA1</strain>
    </source>
</reference>
<dbReference type="Proteomes" id="UP000023464">
    <property type="component" value="Unassembled WGS sequence"/>
</dbReference>
<name>A0A022PJY9_9GAMM</name>
<proteinExistence type="predicted"/>